<organism evidence="20 21">
    <name type="scientific">Aerophobetes bacterium</name>
    <dbReference type="NCBI Taxonomy" id="2030807"/>
    <lineage>
        <taxon>Bacteria</taxon>
        <taxon>Candidatus Aerophobota</taxon>
    </lineage>
</organism>
<evidence type="ECO:0000256" key="4">
    <source>
        <dbReference type="ARBA" id="ARBA00013263"/>
    </source>
</evidence>
<dbReference type="InterPro" id="IPR005482">
    <property type="entry name" value="Biotin_COase_C"/>
</dbReference>
<accession>A0A497E386</accession>
<keyword evidence="6 17" id="KW-0436">Ligase</keyword>
<name>A0A497E386_UNCAE</name>
<feature type="domain" description="ATP-grasp" evidence="18">
    <location>
        <begin position="120"/>
        <end position="317"/>
    </location>
</feature>
<dbReference type="SUPFAM" id="SSF51246">
    <property type="entry name" value="Rudiment single hybrid motif"/>
    <property type="match status" value="1"/>
</dbReference>
<evidence type="ECO:0000256" key="14">
    <source>
        <dbReference type="ARBA" id="ARBA00023267"/>
    </source>
</evidence>
<protein>
    <recommendedName>
        <fullName evidence="4 17">Biotin carboxylase</fullName>
        <ecNumber evidence="4 17">6.3.4.14</ecNumber>
    </recommendedName>
    <alternativeName>
        <fullName evidence="17">Acetyl-coenzyme A carboxylase biotin carboxylase subunit A</fullName>
    </alternativeName>
</protein>
<dbReference type="InterPro" id="IPR004549">
    <property type="entry name" value="Acetyl_CoA_COase_biotin_COase"/>
</dbReference>
<dbReference type="InterPro" id="IPR011761">
    <property type="entry name" value="ATP-grasp"/>
</dbReference>
<evidence type="ECO:0000256" key="2">
    <source>
        <dbReference type="ARBA" id="ARBA00004956"/>
    </source>
</evidence>
<dbReference type="EC" id="6.3.4.14" evidence="4 17"/>
<evidence type="ECO:0000256" key="8">
    <source>
        <dbReference type="ARBA" id="ARBA00022741"/>
    </source>
</evidence>
<dbReference type="PROSITE" id="PS00866">
    <property type="entry name" value="CPSASE_1"/>
    <property type="match status" value="1"/>
</dbReference>
<dbReference type="GO" id="GO:0004075">
    <property type="term" value="F:biotin carboxylase activity"/>
    <property type="evidence" value="ECO:0007669"/>
    <property type="project" value="UniProtKB-EC"/>
</dbReference>
<dbReference type="GO" id="GO:0046872">
    <property type="term" value="F:metal ion binding"/>
    <property type="evidence" value="ECO:0007669"/>
    <property type="project" value="UniProtKB-KW"/>
</dbReference>
<evidence type="ECO:0000256" key="6">
    <source>
        <dbReference type="ARBA" id="ARBA00022598"/>
    </source>
</evidence>
<sequence>MFKRILIANRGEIALRIIRACKELGIETVVVFSKEDDESLPVRFADEAICIGPRDPAESYLNVSRIISAAEVAGVDAIHPGYGFLAENEQFAEICRSSGVEFIGPPHEVIKKLGDKVEARNTLAEAGIPVIPGSDGVVKGKKEAREVISQIGYPVILKAALGGGGRGMRVVREEKELDSLFDLAQQEAKSSFGKPDLYIEKYFNRARHIEFQILADKFGKVLHLGERDCSIQRRHQKLMEESPSLILDDSLRRQMGKAAVKVAEELGYVGVGTVEFLVDEEKRFYFMEVNTRLQVEHPVTEMVTGRDLVKDQILIAAGERLSYDQEDIRIEGSAIECRINAEDPEKNFAPSPGKITALHLPGGPGVRVDTHIFSGYFVPSAYDSLLAKLITWGRDRREAMGRMKRALEEFVIEGIKTTIPFHQHIIEDERFQKGQFYTSFVEEELMMGKGGKVEGGKGL</sequence>
<dbReference type="GO" id="GO:0005524">
    <property type="term" value="F:ATP binding"/>
    <property type="evidence" value="ECO:0007669"/>
    <property type="project" value="UniProtKB-UniRule"/>
</dbReference>
<dbReference type="Pfam" id="PF02785">
    <property type="entry name" value="Biotin_carb_C"/>
    <property type="match status" value="1"/>
</dbReference>
<evidence type="ECO:0000256" key="10">
    <source>
        <dbReference type="ARBA" id="ARBA00022840"/>
    </source>
</evidence>
<dbReference type="Gene3D" id="3.30.470.20">
    <property type="entry name" value="ATP-grasp fold, B domain"/>
    <property type="match status" value="1"/>
</dbReference>
<keyword evidence="5 17" id="KW-0444">Lipid biosynthesis</keyword>
<dbReference type="FunFam" id="3.40.50.20:FF:000010">
    <property type="entry name" value="Propionyl-CoA carboxylase subunit alpha"/>
    <property type="match status" value="1"/>
</dbReference>
<dbReference type="SUPFAM" id="SSF56059">
    <property type="entry name" value="Glutathione synthetase ATP-binding domain-like"/>
    <property type="match status" value="1"/>
</dbReference>
<dbReference type="InterPro" id="IPR011054">
    <property type="entry name" value="Rudment_hybrid_motif"/>
</dbReference>
<dbReference type="GO" id="GO:2001295">
    <property type="term" value="P:malonyl-CoA biosynthetic process"/>
    <property type="evidence" value="ECO:0007669"/>
    <property type="project" value="UniProtKB-UniPathway"/>
</dbReference>
<comment type="catalytic activity">
    <reaction evidence="15 17">
        <text>N(6)-biotinyl-L-lysyl-[protein] + hydrogencarbonate + ATP = N(6)-carboxybiotinyl-L-lysyl-[protein] + ADP + phosphate + H(+)</text>
        <dbReference type="Rhea" id="RHEA:13501"/>
        <dbReference type="Rhea" id="RHEA-COMP:10505"/>
        <dbReference type="Rhea" id="RHEA-COMP:10506"/>
        <dbReference type="ChEBI" id="CHEBI:15378"/>
        <dbReference type="ChEBI" id="CHEBI:17544"/>
        <dbReference type="ChEBI" id="CHEBI:30616"/>
        <dbReference type="ChEBI" id="CHEBI:43474"/>
        <dbReference type="ChEBI" id="CHEBI:83144"/>
        <dbReference type="ChEBI" id="CHEBI:83145"/>
        <dbReference type="ChEBI" id="CHEBI:456216"/>
        <dbReference type="EC" id="6.3.4.14"/>
    </reaction>
</comment>
<dbReference type="PROSITE" id="PS50975">
    <property type="entry name" value="ATP_GRASP"/>
    <property type="match status" value="1"/>
</dbReference>
<dbReference type="NCBIfam" id="NF006367">
    <property type="entry name" value="PRK08591.1"/>
    <property type="match status" value="1"/>
</dbReference>
<evidence type="ECO:0000256" key="16">
    <source>
        <dbReference type="PROSITE-ProRule" id="PRU00409"/>
    </source>
</evidence>
<evidence type="ECO:0000313" key="21">
    <source>
        <dbReference type="Proteomes" id="UP000279422"/>
    </source>
</evidence>
<keyword evidence="12 17" id="KW-0443">Lipid metabolism</keyword>
<dbReference type="InterPro" id="IPR013815">
    <property type="entry name" value="ATP_grasp_subdomain_1"/>
</dbReference>
<keyword evidence="7" id="KW-0479">Metal-binding</keyword>
<evidence type="ECO:0000256" key="9">
    <source>
        <dbReference type="ARBA" id="ARBA00022832"/>
    </source>
</evidence>
<evidence type="ECO:0000256" key="17">
    <source>
        <dbReference type="RuleBase" id="RU365063"/>
    </source>
</evidence>
<evidence type="ECO:0000256" key="12">
    <source>
        <dbReference type="ARBA" id="ARBA00023098"/>
    </source>
</evidence>
<keyword evidence="10 16" id="KW-0067">ATP-binding</keyword>
<dbReference type="SMART" id="SM00878">
    <property type="entry name" value="Biotin_carb_C"/>
    <property type="match status" value="1"/>
</dbReference>
<keyword evidence="8 16" id="KW-0547">Nucleotide-binding</keyword>
<comment type="subunit">
    <text evidence="3 17">Acetyl-CoA carboxylase is a heterohexamer of biotin carboxyl carrier protein, biotin carboxylase and the two subunits of carboxyl transferase in a 2:2 complex.</text>
</comment>
<evidence type="ECO:0000256" key="13">
    <source>
        <dbReference type="ARBA" id="ARBA00023160"/>
    </source>
</evidence>
<dbReference type="Pfam" id="PF00289">
    <property type="entry name" value="Biotin_carb_N"/>
    <property type="match status" value="1"/>
</dbReference>
<keyword evidence="14 17" id="KW-0092">Biotin</keyword>
<dbReference type="SUPFAM" id="SSF52440">
    <property type="entry name" value="PreATP-grasp domain"/>
    <property type="match status" value="1"/>
</dbReference>
<keyword evidence="13 17" id="KW-0275">Fatty acid biosynthesis</keyword>
<dbReference type="PROSITE" id="PS50979">
    <property type="entry name" value="BC"/>
    <property type="match status" value="1"/>
</dbReference>
<evidence type="ECO:0000256" key="15">
    <source>
        <dbReference type="ARBA" id="ARBA00048600"/>
    </source>
</evidence>
<dbReference type="UniPathway" id="UPA00655">
    <property type="reaction ID" value="UER00711"/>
</dbReference>
<comment type="pathway">
    <text evidence="2 17">Lipid metabolism; malonyl-CoA biosynthesis; malonyl-CoA from acetyl-CoA: step 1/1.</text>
</comment>
<comment type="caution">
    <text evidence="20">The sequence shown here is derived from an EMBL/GenBank/DDBJ whole genome shotgun (WGS) entry which is preliminary data.</text>
</comment>
<evidence type="ECO:0000256" key="11">
    <source>
        <dbReference type="ARBA" id="ARBA00022842"/>
    </source>
</evidence>
<dbReference type="PANTHER" id="PTHR48095:SF2">
    <property type="entry name" value="BIOTIN CARBOXYLASE, CHLOROPLASTIC"/>
    <property type="match status" value="1"/>
</dbReference>
<proteinExistence type="predicted"/>
<gene>
    <name evidence="20" type="primary">accC</name>
    <name evidence="20" type="ORF">DRJ00_05645</name>
</gene>
<dbReference type="EMBL" id="QMPZ01000078">
    <property type="protein sequence ID" value="RLE08811.1"/>
    <property type="molecule type" value="Genomic_DNA"/>
</dbReference>
<evidence type="ECO:0000313" key="20">
    <source>
        <dbReference type="EMBL" id="RLE08811.1"/>
    </source>
</evidence>
<dbReference type="Gene3D" id="3.40.50.20">
    <property type="match status" value="1"/>
</dbReference>
<dbReference type="Pfam" id="PF02786">
    <property type="entry name" value="CPSase_L_D2"/>
    <property type="match status" value="1"/>
</dbReference>
<dbReference type="InterPro" id="IPR051602">
    <property type="entry name" value="ACC_Biotin_Carboxylase"/>
</dbReference>
<dbReference type="PROSITE" id="PS00867">
    <property type="entry name" value="CPSASE_2"/>
    <property type="match status" value="1"/>
</dbReference>
<dbReference type="GO" id="GO:0006633">
    <property type="term" value="P:fatty acid biosynthetic process"/>
    <property type="evidence" value="ECO:0007669"/>
    <property type="project" value="UniProtKB-KW"/>
</dbReference>
<dbReference type="InterPro" id="IPR005481">
    <property type="entry name" value="BC-like_N"/>
</dbReference>
<dbReference type="AlphaFoldDB" id="A0A497E386"/>
<dbReference type="Proteomes" id="UP000279422">
    <property type="component" value="Unassembled WGS sequence"/>
</dbReference>
<reference evidence="20 21" key="1">
    <citation type="submission" date="2018-06" db="EMBL/GenBank/DDBJ databases">
        <title>Extensive metabolic versatility and redundancy in microbially diverse, dynamic hydrothermal sediments.</title>
        <authorList>
            <person name="Dombrowski N."/>
            <person name="Teske A."/>
            <person name="Baker B.J."/>
        </authorList>
    </citation>
    <scope>NUCLEOTIDE SEQUENCE [LARGE SCALE GENOMIC DNA]</scope>
    <source>
        <strain evidence="20">B47_G16</strain>
    </source>
</reference>
<evidence type="ECO:0000256" key="5">
    <source>
        <dbReference type="ARBA" id="ARBA00022516"/>
    </source>
</evidence>
<keyword evidence="11" id="KW-0460">Magnesium</keyword>
<dbReference type="InterPro" id="IPR016185">
    <property type="entry name" value="PreATP-grasp_dom_sf"/>
</dbReference>
<evidence type="ECO:0000256" key="1">
    <source>
        <dbReference type="ARBA" id="ARBA00003761"/>
    </source>
</evidence>
<evidence type="ECO:0000259" key="18">
    <source>
        <dbReference type="PROSITE" id="PS50975"/>
    </source>
</evidence>
<dbReference type="InterPro" id="IPR011764">
    <property type="entry name" value="Biotin_carboxylation_dom"/>
</dbReference>
<dbReference type="PANTHER" id="PTHR48095">
    <property type="entry name" value="PYRUVATE CARBOXYLASE SUBUNIT A"/>
    <property type="match status" value="1"/>
</dbReference>
<dbReference type="InterPro" id="IPR005479">
    <property type="entry name" value="CPAse_ATP-bd"/>
</dbReference>
<dbReference type="Gene3D" id="3.30.1490.20">
    <property type="entry name" value="ATP-grasp fold, A domain"/>
    <property type="match status" value="1"/>
</dbReference>
<dbReference type="NCBIfam" id="TIGR00514">
    <property type="entry name" value="accC"/>
    <property type="match status" value="1"/>
</dbReference>
<evidence type="ECO:0000256" key="3">
    <source>
        <dbReference type="ARBA" id="ARBA00011750"/>
    </source>
</evidence>
<dbReference type="FunFam" id="3.30.1490.20:FF:000018">
    <property type="entry name" value="Biotin carboxylase"/>
    <property type="match status" value="1"/>
</dbReference>
<evidence type="ECO:0000259" key="19">
    <source>
        <dbReference type="PROSITE" id="PS50979"/>
    </source>
</evidence>
<evidence type="ECO:0000256" key="7">
    <source>
        <dbReference type="ARBA" id="ARBA00022723"/>
    </source>
</evidence>
<feature type="domain" description="Biotin carboxylation" evidence="19">
    <location>
        <begin position="1"/>
        <end position="446"/>
    </location>
</feature>
<keyword evidence="9 17" id="KW-0276">Fatty acid metabolism</keyword>
<comment type="function">
    <text evidence="1 17">This protein is a component of the acetyl coenzyme A carboxylase complex; first, biotin carboxylase catalyzes the carboxylation of the carrier protein and then the transcarboxylase transfers the carboxyl group to form malonyl-CoA.</text>
</comment>